<reference evidence="2 3" key="1">
    <citation type="submission" date="2018-07" db="EMBL/GenBank/DDBJ databases">
        <title>Diversity of Mesorhizobium strains in Brazil.</title>
        <authorList>
            <person name="Helene L.C.F."/>
            <person name="Dall'Agnol R."/>
            <person name="Delamuta J.R.M."/>
            <person name="Hungria M."/>
        </authorList>
    </citation>
    <scope>NUCLEOTIDE SEQUENCE [LARGE SCALE GENOMIC DNA]</scope>
    <source>
        <strain evidence="2 3">AC99b</strain>
    </source>
</reference>
<organism evidence="2 3">
    <name type="scientific">Mesorhizobium hawassense</name>
    <dbReference type="NCBI Taxonomy" id="1209954"/>
    <lineage>
        <taxon>Bacteria</taxon>
        <taxon>Pseudomonadati</taxon>
        <taxon>Pseudomonadota</taxon>
        <taxon>Alphaproteobacteria</taxon>
        <taxon>Hyphomicrobiales</taxon>
        <taxon>Phyllobacteriaceae</taxon>
        <taxon>Mesorhizobium</taxon>
    </lineage>
</organism>
<dbReference type="OrthoDB" id="8100668at2"/>
<gene>
    <name evidence="2" type="ORF">DPM33_12915</name>
</gene>
<dbReference type="RefSeq" id="WP_112097820.1">
    <property type="nucleotide sequence ID" value="NZ_QMBP01000005.1"/>
</dbReference>
<evidence type="ECO:0000256" key="1">
    <source>
        <dbReference type="SAM" id="SignalP"/>
    </source>
</evidence>
<accession>A0A330HNW7</accession>
<evidence type="ECO:0000313" key="2">
    <source>
        <dbReference type="EMBL" id="RAZ90421.1"/>
    </source>
</evidence>
<feature type="chain" id="PRO_5016280358" description="YHYH domain-containing protein" evidence="1">
    <location>
        <begin position="25"/>
        <end position="69"/>
    </location>
</feature>
<proteinExistence type="predicted"/>
<dbReference type="EMBL" id="QMBP01000005">
    <property type="protein sequence ID" value="RAZ90421.1"/>
    <property type="molecule type" value="Genomic_DNA"/>
</dbReference>
<evidence type="ECO:0000313" key="3">
    <source>
        <dbReference type="Proteomes" id="UP000251558"/>
    </source>
</evidence>
<comment type="caution">
    <text evidence="2">The sequence shown here is derived from an EMBL/GenBank/DDBJ whole genome shotgun (WGS) entry which is preliminary data.</text>
</comment>
<evidence type="ECO:0008006" key="4">
    <source>
        <dbReference type="Google" id="ProtNLM"/>
    </source>
</evidence>
<sequence length="69" mass="7060">MTKVLRNTLLAVVAGAAFAGSAMADQQSAKQGCSNPTNDLWSGRCCGTSANSCLGGGHDHDHGGRGRER</sequence>
<feature type="signal peptide" evidence="1">
    <location>
        <begin position="1"/>
        <end position="24"/>
    </location>
</feature>
<dbReference type="Proteomes" id="UP000251558">
    <property type="component" value="Unassembled WGS sequence"/>
</dbReference>
<name>A0A330HNW7_9HYPH</name>
<keyword evidence="1" id="KW-0732">Signal</keyword>
<protein>
    <recommendedName>
        <fullName evidence="4">YHYH domain-containing protein</fullName>
    </recommendedName>
</protein>
<dbReference type="AlphaFoldDB" id="A0A330HNW7"/>
<keyword evidence="3" id="KW-1185">Reference proteome</keyword>